<dbReference type="RefSeq" id="WP_181267149.1">
    <property type="nucleotide sequence ID" value="NZ_BAAAGB010000001.1"/>
</dbReference>
<protein>
    <submittedName>
        <fullName evidence="1">RecX family transcriptional regulator</fullName>
    </submittedName>
</protein>
<evidence type="ECO:0000313" key="2">
    <source>
        <dbReference type="Proteomes" id="UP000589292"/>
    </source>
</evidence>
<comment type="caution">
    <text evidence="1">The sequence shown here is derived from an EMBL/GenBank/DDBJ whole genome shotgun (WGS) entry which is preliminary data.</text>
</comment>
<dbReference type="Proteomes" id="UP000589292">
    <property type="component" value="Unassembled WGS sequence"/>
</dbReference>
<reference evidence="1 2" key="1">
    <citation type="journal article" date="1994" name="Int. J. Syst. Bacteriol.">
        <title>Phylogenetic positions of novel aerobic, bacteriochlorophyll a-containing bacteria and description of Roseococcus thiosulfatophilus gen. nov., sp. nov., Erythromicrobium ramosum gen. nov., sp. nov., and Erythrobacter litoralis sp. nov.</title>
        <authorList>
            <person name="Yurkov V."/>
            <person name="Stackebrandt E."/>
            <person name="Holmes A."/>
            <person name="Fuerst J.A."/>
            <person name="Hugenholtz P."/>
            <person name="Golecki J."/>
            <person name="Gad'on N."/>
            <person name="Gorlenko V.M."/>
            <person name="Kompantseva E.I."/>
            <person name="Drews G."/>
        </authorList>
    </citation>
    <scope>NUCLEOTIDE SEQUENCE [LARGE SCALE GENOMIC DNA]</scope>
    <source>
        <strain evidence="1 2">KR-99</strain>
    </source>
</reference>
<proteinExistence type="predicted"/>
<keyword evidence="2" id="KW-1185">Reference proteome</keyword>
<dbReference type="EMBL" id="VDES01000002">
    <property type="protein sequence ID" value="MBA1374243.1"/>
    <property type="molecule type" value="Genomic_DNA"/>
</dbReference>
<evidence type="ECO:0000313" key="1">
    <source>
        <dbReference type="EMBL" id="MBA1374243.1"/>
    </source>
</evidence>
<sequence length="190" mass="21435">MTAPDDRRKREKRPPKPLDERALKDLALHYLGRFATTRARLIQYMQRKVRERGWADERAPDYDQLADRCVELGYVDDAAFAAMKGGALLRRGYGARRVEQALVAAGVGEAERGEARETASDQALNAAMAFARRKRIGPFASDPADPDRRRKQLQAFIRAGHDFALARALVFADSMEEIAGLDEQFGRETW</sequence>
<name>A0A7V8U8N8_9SPHN</name>
<accession>A0A7V8U8N8</accession>
<organism evidence="1 2">
    <name type="scientific">Sphingomonas ursincola</name>
    <dbReference type="NCBI Taxonomy" id="56361"/>
    <lineage>
        <taxon>Bacteria</taxon>
        <taxon>Pseudomonadati</taxon>
        <taxon>Pseudomonadota</taxon>
        <taxon>Alphaproteobacteria</taxon>
        <taxon>Sphingomonadales</taxon>
        <taxon>Sphingomonadaceae</taxon>
        <taxon>Sphingomonas</taxon>
    </lineage>
</organism>
<gene>
    <name evidence="1" type="ORF">FG486_07820</name>
</gene>
<dbReference type="AlphaFoldDB" id="A0A7V8U8N8"/>